<feature type="transmembrane region" description="Helical" evidence="6">
    <location>
        <begin position="381"/>
        <end position="403"/>
    </location>
</feature>
<keyword evidence="3 6" id="KW-1133">Transmembrane helix</keyword>
<feature type="domain" description="Major facilitator superfamily (MFS) profile" evidence="7">
    <location>
        <begin position="74"/>
        <end position="468"/>
    </location>
</feature>
<evidence type="ECO:0000313" key="9">
    <source>
        <dbReference type="Proteomes" id="UP000030653"/>
    </source>
</evidence>
<gene>
    <name evidence="8" type="ORF">DACRYDRAFT_95008</name>
</gene>
<dbReference type="OMA" id="NPRIQST"/>
<evidence type="ECO:0000256" key="1">
    <source>
        <dbReference type="ARBA" id="ARBA00004141"/>
    </source>
</evidence>
<dbReference type="GeneID" id="63692322"/>
<dbReference type="InterPro" id="IPR011701">
    <property type="entry name" value="MFS"/>
</dbReference>
<keyword evidence="2 6" id="KW-0812">Transmembrane</keyword>
<dbReference type="Pfam" id="PF07690">
    <property type="entry name" value="MFS_1"/>
    <property type="match status" value="1"/>
</dbReference>
<feature type="transmembrane region" description="Helical" evidence="6">
    <location>
        <begin position="226"/>
        <end position="248"/>
    </location>
</feature>
<feature type="transmembrane region" description="Helical" evidence="6">
    <location>
        <begin position="355"/>
        <end position="375"/>
    </location>
</feature>
<keyword evidence="4 6" id="KW-0472">Membrane</keyword>
<dbReference type="RefSeq" id="XP_040628231.1">
    <property type="nucleotide sequence ID" value="XM_040777260.1"/>
</dbReference>
<evidence type="ECO:0000256" key="6">
    <source>
        <dbReference type="SAM" id="Phobius"/>
    </source>
</evidence>
<evidence type="ECO:0000256" key="4">
    <source>
        <dbReference type="ARBA" id="ARBA00023136"/>
    </source>
</evidence>
<protein>
    <submittedName>
        <fullName evidence="8">MFS general substrate transporter</fullName>
    </submittedName>
</protein>
<dbReference type="STRING" id="1858805.M5FXU9"/>
<name>M5FXU9_DACPD</name>
<feature type="compositionally biased region" description="Low complexity" evidence="5">
    <location>
        <begin position="42"/>
        <end position="59"/>
    </location>
</feature>
<dbReference type="EMBL" id="JH795864">
    <property type="protein sequence ID" value="EJU01334.1"/>
    <property type="molecule type" value="Genomic_DNA"/>
</dbReference>
<dbReference type="GO" id="GO:0022857">
    <property type="term" value="F:transmembrane transporter activity"/>
    <property type="evidence" value="ECO:0007669"/>
    <property type="project" value="InterPro"/>
</dbReference>
<dbReference type="InterPro" id="IPR051788">
    <property type="entry name" value="MFS_Transporter"/>
</dbReference>
<feature type="transmembrane region" description="Helical" evidence="6">
    <location>
        <begin position="445"/>
        <end position="464"/>
    </location>
</feature>
<dbReference type="Gene3D" id="1.20.1250.20">
    <property type="entry name" value="MFS general substrate transporter like domains"/>
    <property type="match status" value="2"/>
</dbReference>
<keyword evidence="9" id="KW-1185">Reference proteome</keyword>
<accession>M5FXU9</accession>
<dbReference type="PANTHER" id="PTHR23514">
    <property type="entry name" value="BYPASS OF STOP CODON PROTEIN 6"/>
    <property type="match status" value="1"/>
</dbReference>
<feature type="transmembrane region" description="Helical" evidence="6">
    <location>
        <begin position="194"/>
        <end position="214"/>
    </location>
</feature>
<dbReference type="HOGENOM" id="CLU_021993_3_1_1"/>
<organism evidence="8 9">
    <name type="scientific">Dacryopinax primogenitus (strain DJM 731)</name>
    <name type="common">Brown rot fungus</name>
    <dbReference type="NCBI Taxonomy" id="1858805"/>
    <lineage>
        <taxon>Eukaryota</taxon>
        <taxon>Fungi</taxon>
        <taxon>Dikarya</taxon>
        <taxon>Basidiomycota</taxon>
        <taxon>Agaricomycotina</taxon>
        <taxon>Dacrymycetes</taxon>
        <taxon>Dacrymycetales</taxon>
        <taxon>Dacrymycetaceae</taxon>
        <taxon>Dacryopinax</taxon>
    </lineage>
</organism>
<dbReference type="OrthoDB" id="413079at2759"/>
<sequence length="481" mass="51684">MSTTITTTVADAGYELQTFPSAARAQSDKSRSIRLVASEPAVPTPATATATATAVSEPPGSGDDSLTARQASLKLLSCCVCFLVAGLNDGSLGALLPYLIGTYNISPSLVGIMYGTSFAGWALAAGALPFTVALVGARGALLVGACLYALSQLVRIWTPPFPLFATTFFLASLAQAYQDAQANTFVASIKASHLWLGLIHAMYSLGLLVAPLVANTIAAQRAGQWALYYSVPFGIGLVNIALVLLAFFTKEDIRMRRRAGNTEAGQQPTNERYKQTWNEMKETVTHRSVWLISLFYFFYLGASFTIGGWIVLFLTDIRGLPLQTAGYIPTGYYLGTFLGRLFLPHPTHTWLGGEHYMLTIYCLLILCLQLLSWLVTSAISTSVAISLMGLLFGPWFAAGMQVSKQVMPRKIRPNALPLIFVIAQLGASVFPAVTGVIVASKGVGVLQPIALGLIVLTGGAWWFVPTAPREREREREAEAGE</sequence>
<dbReference type="FunFam" id="1.20.1250.20:FF:000286">
    <property type="entry name" value="MFS efflux transporter"/>
    <property type="match status" value="1"/>
</dbReference>
<feature type="region of interest" description="Disordered" evidence="5">
    <location>
        <begin position="42"/>
        <end position="63"/>
    </location>
</feature>
<evidence type="ECO:0000256" key="3">
    <source>
        <dbReference type="ARBA" id="ARBA00022989"/>
    </source>
</evidence>
<dbReference type="InterPro" id="IPR036259">
    <property type="entry name" value="MFS_trans_sf"/>
</dbReference>
<feature type="transmembrane region" description="Helical" evidence="6">
    <location>
        <begin position="415"/>
        <end position="439"/>
    </location>
</feature>
<dbReference type="InterPro" id="IPR020846">
    <property type="entry name" value="MFS_dom"/>
</dbReference>
<feature type="transmembrane region" description="Helical" evidence="6">
    <location>
        <begin position="289"/>
        <end position="312"/>
    </location>
</feature>
<reference evidence="8 9" key="1">
    <citation type="journal article" date="2012" name="Science">
        <title>The Paleozoic origin of enzymatic lignin decomposition reconstructed from 31 fungal genomes.</title>
        <authorList>
            <person name="Floudas D."/>
            <person name="Binder M."/>
            <person name="Riley R."/>
            <person name="Barry K."/>
            <person name="Blanchette R.A."/>
            <person name="Henrissat B."/>
            <person name="Martinez A.T."/>
            <person name="Otillar R."/>
            <person name="Spatafora J.W."/>
            <person name="Yadav J.S."/>
            <person name="Aerts A."/>
            <person name="Benoit I."/>
            <person name="Boyd A."/>
            <person name="Carlson A."/>
            <person name="Copeland A."/>
            <person name="Coutinho P.M."/>
            <person name="de Vries R.P."/>
            <person name="Ferreira P."/>
            <person name="Findley K."/>
            <person name="Foster B."/>
            <person name="Gaskell J."/>
            <person name="Glotzer D."/>
            <person name="Gorecki P."/>
            <person name="Heitman J."/>
            <person name="Hesse C."/>
            <person name="Hori C."/>
            <person name="Igarashi K."/>
            <person name="Jurgens J.A."/>
            <person name="Kallen N."/>
            <person name="Kersten P."/>
            <person name="Kohler A."/>
            <person name="Kuees U."/>
            <person name="Kumar T.K.A."/>
            <person name="Kuo A."/>
            <person name="LaButti K."/>
            <person name="Larrondo L.F."/>
            <person name="Lindquist E."/>
            <person name="Ling A."/>
            <person name="Lombard V."/>
            <person name="Lucas S."/>
            <person name="Lundell T."/>
            <person name="Martin R."/>
            <person name="McLaughlin D.J."/>
            <person name="Morgenstern I."/>
            <person name="Morin E."/>
            <person name="Murat C."/>
            <person name="Nagy L.G."/>
            <person name="Nolan M."/>
            <person name="Ohm R.A."/>
            <person name="Patyshakuliyeva A."/>
            <person name="Rokas A."/>
            <person name="Ruiz-Duenas F.J."/>
            <person name="Sabat G."/>
            <person name="Salamov A."/>
            <person name="Samejima M."/>
            <person name="Schmutz J."/>
            <person name="Slot J.C."/>
            <person name="St John F."/>
            <person name="Stenlid J."/>
            <person name="Sun H."/>
            <person name="Sun S."/>
            <person name="Syed K."/>
            <person name="Tsang A."/>
            <person name="Wiebenga A."/>
            <person name="Young D."/>
            <person name="Pisabarro A."/>
            <person name="Eastwood D.C."/>
            <person name="Martin F."/>
            <person name="Cullen D."/>
            <person name="Grigoriev I.V."/>
            <person name="Hibbett D.S."/>
        </authorList>
    </citation>
    <scope>NUCLEOTIDE SEQUENCE [LARGE SCALE GENOMIC DNA]</scope>
    <source>
        <strain evidence="8 9">DJM-731 SS1</strain>
    </source>
</reference>
<evidence type="ECO:0000256" key="2">
    <source>
        <dbReference type="ARBA" id="ARBA00022692"/>
    </source>
</evidence>
<dbReference type="PROSITE" id="PS50850">
    <property type="entry name" value="MFS"/>
    <property type="match status" value="1"/>
</dbReference>
<evidence type="ECO:0000313" key="8">
    <source>
        <dbReference type="EMBL" id="EJU01334.1"/>
    </source>
</evidence>
<dbReference type="GO" id="GO:0016020">
    <property type="term" value="C:membrane"/>
    <property type="evidence" value="ECO:0007669"/>
    <property type="project" value="UniProtKB-SubCell"/>
</dbReference>
<feature type="transmembrane region" description="Helical" evidence="6">
    <location>
        <begin position="156"/>
        <end position="174"/>
    </location>
</feature>
<feature type="transmembrane region" description="Helical" evidence="6">
    <location>
        <begin position="130"/>
        <end position="150"/>
    </location>
</feature>
<dbReference type="Proteomes" id="UP000030653">
    <property type="component" value="Unassembled WGS sequence"/>
</dbReference>
<comment type="subcellular location">
    <subcellularLocation>
        <location evidence="1">Membrane</location>
        <topology evidence="1">Multi-pass membrane protein</topology>
    </subcellularLocation>
</comment>
<dbReference type="SUPFAM" id="SSF103473">
    <property type="entry name" value="MFS general substrate transporter"/>
    <property type="match status" value="1"/>
</dbReference>
<evidence type="ECO:0000256" key="5">
    <source>
        <dbReference type="SAM" id="MobiDB-lite"/>
    </source>
</evidence>
<evidence type="ECO:0000259" key="7">
    <source>
        <dbReference type="PROSITE" id="PS50850"/>
    </source>
</evidence>
<feature type="transmembrane region" description="Helical" evidence="6">
    <location>
        <begin position="324"/>
        <end position="343"/>
    </location>
</feature>
<dbReference type="PANTHER" id="PTHR23514:SF16">
    <property type="entry name" value="TRANSPORTER, PUTATIVE (AFU_ORTHOLOGUE AFUA_2G17270)-RELATED"/>
    <property type="match status" value="1"/>
</dbReference>
<dbReference type="AlphaFoldDB" id="M5FXU9"/>
<proteinExistence type="predicted"/>